<dbReference type="InterPro" id="IPR011009">
    <property type="entry name" value="Kinase-like_dom_sf"/>
</dbReference>
<keyword evidence="10" id="KW-1185">Reference proteome</keyword>
<evidence type="ECO:0000256" key="5">
    <source>
        <dbReference type="ARBA" id="ARBA00022777"/>
    </source>
</evidence>
<evidence type="ECO:0000256" key="7">
    <source>
        <dbReference type="ARBA" id="ARBA00047899"/>
    </source>
</evidence>
<evidence type="ECO:0000256" key="4">
    <source>
        <dbReference type="ARBA" id="ARBA00022741"/>
    </source>
</evidence>
<keyword evidence="6" id="KW-0067">ATP-binding</keyword>
<keyword evidence="5" id="KW-0418">Kinase</keyword>
<keyword evidence="3" id="KW-0808">Transferase</keyword>
<dbReference type="Gramene" id="TKW14025">
    <property type="protein sequence ID" value="TKW14025"/>
    <property type="gene ID" value="SEVIR_5G140250v2"/>
</dbReference>
<dbReference type="PANTHER" id="PTHR48006:SF102">
    <property type="entry name" value="LEUCINE-RICH REPEAT-CONTAINING PROTEIN DDB_G0281931-RELATED"/>
    <property type="match status" value="1"/>
</dbReference>
<evidence type="ECO:0000256" key="1">
    <source>
        <dbReference type="ARBA" id="ARBA00012513"/>
    </source>
</evidence>
<dbReference type="InterPro" id="IPR051824">
    <property type="entry name" value="LRR_Rcpt-Like_S/T_Kinase"/>
</dbReference>
<dbReference type="EMBL" id="CM016556">
    <property type="protein sequence ID" value="TKW14025.1"/>
    <property type="molecule type" value="Genomic_DNA"/>
</dbReference>
<dbReference type="AlphaFoldDB" id="A0A4U6UGI1"/>
<dbReference type="Gene3D" id="1.10.510.10">
    <property type="entry name" value="Transferase(Phosphotransferase) domain 1"/>
    <property type="match status" value="1"/>
</dbReference>
<dbReference type="GO" id="GO:0005524">
    <property type="term" value="F:ATP binding"/>
    <property type="evidence" value="ECO:0007669"/>
    <property type="project" value="UniProtKB-KW"/>
</dbReference>
<proteinExistence type="predicted"/>
<reference evidence="9" key="1">
    <citation type="submission" date="2019-03" db="EMBL/GenBank/DDBJ databases">
        <title>WGS assembly of Setaria viridis.</title>
        <authorList>
            <person name="Huang P."/>
            <person name="Jenkins J."/>
            <person name="Grimwood J."/>
            <person name="Barry K."/>
            <person name="Healey A."/>
            <person name="Mamidi S."/>
            <person name="Sreedasyam A."/>
            <person name="Shu S."/>
            <person name="Feldman M."/>
            <person name="Wu J."/>
            <person name="Yu Y."/>
            <person name="Chen C."/>
            <person name="Johnson J."/>
            <person name="Rokhsar D."/>
            <person name="Baxter I."/>
            <person name="Schmutz J."/>
            <person name="Brutnell T."/>
            <person name="Kellogg E."/>
        </authorList>
    </citation>
    <scope>NUCLEOTIDE SEQUENCE [LARGE SCALE GENOMIC DNA]</scope>
</reference>
<comment type="catalytic activity">
    <reaction evidence="8">
        <text>L-seryl-[protein] + ATP = O-phospho-L-seryl-[protein] + ADP + H(+)</text>
        <dbReference type="Rhea" id="RHEA:17989"/>
        <dbReference type="Rhea" id="RHEA-COMP:9863"/>
        <dbReference type="Rhea" id="RHEA-COMP:11604"/>
        <dbReference type="ChEBI" id="CHEBI:15378"/>
        <dbReference type="ChEBI" id="CHEBI:29999"/>
        <dbReference type="ChEBI" id="CHEBI:30616"/>
        <dbReference type="ChEBI" id="CHEBI:83421"/>
        <dbReference type="ChEBI" id="CHEBI:456216"/>
        <dbReference type="EC" id="2.7.11.1"/>
    </reaction>
</comment>
<evidence type="ECO:0000256" key="8">
    <source>
        <dbReference type="ARBA" id="ARBA00048679"/>
    </source>
</evidence>
<dbReference type="GO" id="GO:0004674">
    <property type="term" value="F:protein serine/threonine kinase activity"/>
    <property type="evidence" value="ECO:0007669"/>
    <property type="project" value="UniProtKB-KW"/>
</dbReference>
<evidence type="ECO:0000256" key="3">
    <source>
        <dbReference type="ARBA" id="ARBA00022679"/>
    </source>
</evidence>
<accession>A0A4U6UGI1</accession>
<dbReference type="SUPFAM" id="SSF56112">
    <property type="entry name" value="Protein kinase-like (PK-like)"/>
    <property type="match status" value="1"/>
</dbReference>
<evidence type="ECO:0000313" key="10">
    <source>
        <dbReference type="Proteomes" id="UP000298652"/>
    </source>
</evidence>
<organism evidence="9 10">
    <name type="scientific">Setaria viridis</name>
    <name type="common">Green bristlegrass</name>
    <name type="synonym">Setaria italica subsp. viridis</name>
    <dbReference type="NCBI Taxonomy" id="4556"/>
    <lineage>
        <taxon>Eukaryota</taxon>
        <taxon>Viridiplantae</taxon>
        <taxon>Streptophyta</taxon>
        <taxon>Embryophyta</taxon>
        <taxon>Tracheophyta</taxon>
        <taxon>Spermatophyta</taxon>
        <taxon>Magnoliopsida</taxon>
        <taxon>Liliopsida</taxon>
        <taxon>Poales</taxon>
        <taxon>Poaceae</taxon>
        <taxon>PACMAD clade</taxon>
        <taxon>Panicoideae</taxon>
        <taxon>Panicodae</taxon>
        <taxon>Paniceae</taxon>
        <taxon>Cenchrinae</taxon>
        <taxon>Setaria</taxon>
    </lineage>
</organism>
<keyword evidence="2" id="KW-0723">Serine/threonine-protein kinase</keyword>
<name>A0A4U6UGI1_SETVI</name>
<protein>
    <recommendedName>
        <fullName evidence="1">non-specific serine/threonine protein kinase</fullName>
        <ecNumber evidence="1">2.7.11.1</ecNumber>
    </recommendedName>
</protein>
<dbReference type="OMA" id="YMANSAE"/>
<evidence type="ECO:0000256" key="2">
    <source>
        <dbReference type="ARBA" id="ARBA00022527"/>
    </source>
</evidence>
<evidence type="ECO:0000256" key="6">
    <source>
        <dbReference type="ARBA" id="ARBA00022840"/>
    </source>
</evidence>
<dbReference type="Proteomes" id="UP000298652">
    <property type="component" value="Chromosome 5"/>
</dbReference>
<evidence type="ECO:0000313" key="9">
    <source>
        <dbReference type="EMBL" id="TKW14025.1"/>
    </source>
</evidence>
<sequence>MLVYDYMANSAECLLDWRRRASIAIGAARALLYLHEHATPQIIYGSIKVTNVLLDSDFQAHVQRQYPTCYDYWCWDIYGVIDQMSKQVSYVQKFYGEKFNSPLEIRHLPLFI</sequence>
<dbReference type="PANTHER" id="PTHR48006">
    <property type="entry name" value="LEUCINE-RICH REPEAT-CONTAINING PROTEIN DDB_G0281931-RELATED"/>
    <property type="match status" value="1"/>
</dbReference>
<dbReference type="EC" id="2.7.11.1" evidence="1"/>
<gene>
    <name evidence="9" type="ORF">SEVIR_5G140250v2</name>
</gene>
<keyword evidence="4" id="KW-0547">Nucleotide-binding</keyword>
<comment type="catalytic activity">
    <reaction evidence="7">
        <text>L-threonyl-[protein] + ATP = O-phospho-L-threonyl-[protein] + ADP + H(+)</text>
        <dbReference type="Rhea" id="RHEA:46608"/>
        <dbReference type="Rhea" id="RHEA-COMP:11060"/>
        <dbReference type="Rhea" id="RHEA-COMP:11605"/>
        <dbReference type="ChEBI" id="CHEBI:15378"/>
        <dbReference type="ChEBI" id="CHEBI:30013"/>
        <dbReference type="ChEBI" id="CHEBI:30616"/>
        <dbReference type="ChEBI" id="CHEBI:61977"/>
        <dbReference type="ChEBI" id="CHEBI:456216"/>
        <dbReference type="EC" id="2.7.11.1"/>
    </reaction>
</comment>